<feature type="domain" description="JmjC" evidence="4">
    <location>
        <begin position="134"/>
        <end position="282"/>
    </location>
</feature>
<dbReference type="Pfam" id="PF08007">
    <property type="entry name" value="JmjC_2"/>
    <property type="match status" value="1"/>
</dbReference>
<dbReference type="Proteomes" id="UP000193566">
    <property type="component" value="Unassembled WGS sequence"/>
</dbReference>
<dbReference type="Gene3D" id="2.60.120.650">
    <property type="entry name" value="Cupin"/>
    <property type="match status" value="1"/>
</dbReference>
<evidence type="ECO:0000259" key="4">
    <source>
        <dbReference type="PROSITE" id="PS51184"/>
    </source>
</evidence>
<protein>
    <submittedName>
        <fullName evidence="5">Uncharacterized conserved protein</fullName>
    </submittedName>
</protein>
<comment type="caution">
    <text evidence="5">The sequence shown here is derived from an EMBL/GenBank/DDBJ whole genome shotgun (WGS) entry which is preliminary data.</text>
</comment>
<dbReference type="EMBL" id="FXAV01000033">
    <property type="protein sequence ID" value="SMG58796.1"/>
    <property type="molecule type" value="Genomic_DNA"/>
</dbReference>
<name>A0ABY1MIN9_RHORH</name>
<evidence type="ECO:0000313" key="6">
    <source>
        <dbReference type="Proteomes" id="UP000193566"/>
    </source>
</evidence>
<accession>A0ABY1MIN9</accession>
<evidence type="ECO:0000256" key="2">
    <source>
        <dbReference type="ARBA" id="ARBA00022723"/>
    </source>
</evidence>
<dbReference type="PANTHER" id="PTHR13096">
    <property type="entry name" value="MINA53 MYC INDUCED NUCLEAR ANTIGEN"/>
    <property type="match status" value="1"/>
</dbReference>
<sequence length="422" mass="46043">MVEPTAGLMEVPMAEPTEAVEGEDSSYRIQDSGVEADAGVLETRLIDIGREKFASEIWGRAPLLTRRAGTFTDLFSAEAVDELISRRGLRTPFLRVAKDGTTLPDSSFTSPGGVGATISDQLDDTMLWRNLADGATLVLQALHRTWEPISQFGTTLSDELGHPVQVNAYITPPRNQGFRHHYDVHDVFVVQIEGTKRWVIHEPVHPAPLRNQPWTDHRAAVARAAAEPACIDTVLEPGDCLYLPRGWIHAAEARGEISIHLTVGIHTWTRHALAEHLTRAALAALGDDPEMRGALPMGIDDPEAEIASVREHLIAALAEADVTSMFRRARREQARPAPLGPLAQFAAVHYLGPDTTVKLRSALYARLEGSHLVTRVGRVAVADEELPSVTRLLDGGSHPTKTLGTDLVERLLRAGILVPAEQ</sequence>
<reference evidence="5 6" key="1">
    <citation type="submission" date="2017-04" db="EMBL/GenBank/DDBJ databases">
        <authorList>
            <person name="Varghese N."/>
            <person name="Submissions S."/>
        </authorList>
    </citation>
    <scope>NUCLEOTIDE SEQUENCE [LARGE SCALE GENOMIC DNA]</scope>
    <source>
        <strain evidence="5 6">J3</strain>
    </source>
</reference>
<comment type="cofactor">
    <cofactor evidence="1">
        <name>Fe(2+)</name>
        <dbReference type="ChEBI" id="CHEBI:29033"/>
    </cofactor>
</comment>
<evidence type="ECO:0000256" key="1">
    <source>
        <dbReference type="ARBA" id="ARBA00001954"/>
    </source>
</evidence>
<dbReference type="InterPro" id="IPR003347">
    <property type="entry name" value="JmjC_dom"/>
</dbReference>
<dbReference type="PANTHER" id="PTHR13096:SF9">
    <property type="entry name" value="BIFUNCTIONAL LYSINE-SPECIFIC DEMETHYLASE AND HISTIDYL-HYDROXYLASE"/>
    <property type="match status" value="1"/>
</dbReference>
<evidence type="ECO:0000313" key="5">
    <source>
        <dbReference type="EMBL" id="SMG58796.1"/>
    </source>
</evidence>
<dbReference type="PROSITE" id="PS51184">
    <property type="entry name" value="JMJC"/>
    <property type="match status" value="1"/>
</dbReference>
<gene>
    <name evidence="5" type="ORF">SAMN02745947_05314</name>
</gene>
<organism evidence="5 6">
    <name type="scientific">Rhodococcus rhodochrous J3</name>
    <dbReference type="NCBI Taxonomy" id="903528"/>
    <lineage>
        <taxon>Bacteria</taxon>
        <taxon>Bacillati</taxon>
        <taxon>Actinomycetota</taxon>
        <taxon>Actinomycetes</taxon>
        <taxon>Mycobacteriales</taxon>
        <taxon>Nocardiaceae</taxon>
        <taxon>Rhodococcus</taxon>
    </lineage>
</organism>
<keyword evidence="3" id="KW-0408">Iron</keyword>
<dbReference type="InterPro" id="IPR039994">
    <property type="entry name" value="NO66-like"/>
</dbReference>
<dbReference type="SUPFAM" id="SSF51197">
    <property type="entry name" value="Clavaminate synthase-like"/>
    <property type="match status" value="1"/>
</dbReference>
<proteinExistence type="predicted"/>
<keyword evidence="2" id="KW-0479">Metal-binding</keyword>
<evidence type="ECO:0000256" key="3">
    <source>
        <dbReference type="ARBA" id="ARBA00023004"/>
    </source>
</evidence>
<dbReference type="SMART" id="SM00558">
    <property type="entry name" value="JmjC"/>
    <property type="match status" value="1"/>
</dbReference>
<keyword evidence="6" id="KW-1185">Reference proteome</keyword>